<accession>A0AAW1IW60</accession>
<dbReference type="GO" id="GO:0005634">
    <property type="term" value="C:nucleus"/>
    <property type="evidence" value="ECO:0007669"/>
    <property type="project" value="UniProtKB-SubCell"/>
</dbReference>
<reference evidence="2 3" key="1">
    <citation type="journal article" date="2024" name="BMC Genomics">
        <title>De novo assembly and annotation of Popillia japonica's genome with initial clues to its potential as an invasive pest.</title>
        <authorList>
            <person name="Cucini C."/>
            <person name="Boschi S."/>
            <person name="Funari R."/>
            <person name="Cardaioli E."/>
            <person name="Iannotti N."/>
            <person name="Marturano G."/>
            <person name="Paoli F."/>
            <person name="Bruttini M."/>
            <person name="Carapelli A."/>
            <person name="Frati F."/>
            <person name="Nardi F."/>
        </authorList>
    </citation>
    <scope>NUCLEOTIDE SEQUENCE [LARGE SCALE GENOMIC DNA]</scope>
    <source>
        <strain evidence="2">DMR45628</strain>
    </source>
</reference>
<organism evidence="2 3">
    <name type="scientific">Popillia japonica</name>
    <name type="common">Japanese beetle</name>
    <dbReference type="NCBI Taxonomy" id="7064"/>
    <lineage>
        <taxon>Eukaryota</taxon>
        <taxon>Metazoa</taxon>
        <taxon>Ecdysozoa</taxon>
        <taxon>Arthropoda</taxon>
        <taxon>Hexapoda</taxon>
        <taxon>Insecta</taxon>
        <taxon>Pterygota</taxon>
        <taxon>Neoptera</taxon>
        <taxon>Endopterygota</taxon>
        <taxon>Coleoptera</taxon>
        <taxon>Polyphaga</taxon>
        <taxon>Scarabaeiformia</taxon>
        <taxon>Scarabaeidae</taxon>
        <taxon>Rutelinae</taxon>
        <taxon>Popillia</taxon>
    </lineage>
</organism>
<gene>
    <name evidence="2" type="ORF">QE152_g33729</name>
</gene>
<dbReference type="AlphaFoldDB" id="A0AAW1IW60"/>
<comment type="subcellular location">
    <subcellularLocation>
        <location evidence="1">Nucleus</location>
    </subcellularLocation>
</comment>
<comment type="caution">
    <text evidence="2">The sequence shown here is derived from an EMBL/GenBank/DDBJ whole genome shotgun (WGS) entry which is preliminary data.</text>
</comment>
<dbReference type="Proteomes" id="UP001458880">
    <property type="component" value="Unassembled WGS sequence"/>
</dbReference>
<proteinExistence type="predicted"/>
<evidence type="ECO:0000313" key="3">
    <source>
        <dbReference type="Proteomes" id="UP001458880"/>
    </source>
</evidence>
<protein>
    <submittedName>
        <fullName evidence="2">Uncharacterized protein</fullName>
    </submittedName>
</protein>
<evidence type="ECO:0000313" key="2">
    <source>
        <dbReference type="EMBL" id="KAK9694147.1"/>
    </source>
</evidence>
<evidence type="ECO:0000256" key="1">
    <source>
        <dbReference type="ARBA" id="ARBA00004123"/>
    </source>
</evidence>
<keyword evidence="3" id="KW-1185">Reference proteome</keyword>
<dbReference type="EMBL" id="JASPKY010000520">
    <property type="protein sequence ID" value="KAK9694147.1"/>
    <property type="molecule type" value="Genomic_DNA"/>
</dbReference>
<dbReference type="SUPFAM" id="SSF46689">
    <property type="entry name" value="Homeodomain-like"/>
    <property type="match status" value="1"/>
</dbReference>
<sequence>MFWLAKILCSAFDFIKPLNAENSAQAVALIEDGRSLRYVSRGLHCTYIAVRKHAQRFRETGRNTGRPGSGKKEKELQLMIVLSYYHLPWEIRQCDTVYSSDSRQGA</sequence>
<dbReference type="InterPro" id="IPR009057">
    <property type="entry name" value="Homeodomain-like_sf"/>
</dbReference>
<name>A0AAW1IW60_POPJA</name>